<dbReference type="InterPro" id="IPR013822">
    <property type="entry name" value="Signal_recog_particl_SRP54_hlx"/>
</dbReference>
<dbReference type="Pfam" id="PF00448">
    <property type="entry name" value="SRP54"/>
    <property type="match status" value="1"/>
</dbReference>
<dbReference type="Gramene" id="EME27808">
    <property type="protein sequence ID" value="EME27808"/>
    <property type="gene ID" value="Gasu_46330"/>
</dbReference>
<dbReference type="RefSeq" id="XP_005704328.1">
    <property type="nucleotide sequence ID" value="XM_005704271.1"/>
</dbReference>
<dbReference type="STRING" id="130081.M2XVZ0"/>
<dbReference type="Pfam" id="PF02881">
    <property type="entry name" value="SRP54_N"/>
    <property type="match status" value="1"/>
</dbReference>
<evidence type="ECO:0000259" key="5">
    <source>
        <dbReference type="SMART" id="SM00963"/>
    </source>
</evidence>
<dbReference type="KEGG" id="gsl:Gasu_46330"/>
<dbReference type="GO" id="GO:0003924">
    <property type="term" value="F:GTPase activity"/>
    <property type="evidence" value="ECO:0007669"/>
    <property type="project" value="InterPro"/>
</dbReference>
<dbReference type="GeneID" id="17086693"/>
<feature type="domain" description="SRP54-type proteins GTP-binding" evidence="4">
    <location>
        <begin position="159"/>
        <end position="237"/>
    </location>
</feature>
<proteinExistence type="predicted"/>
<name>M2XVZ0_GALSU</name>
<accession>M2XVZ0</accession>
<dbReference type="eggNOG" id="KOG0780">
    <property type="taxonomic scope" value="Eukaryota"/>
</dbReference>
<dbReference type="InterPro" id="IPR027417">
    <property type="entry name" value="P-loop_NTPase"/>
</dbReference>
<dbReference type="OrthoDB" id="1727884at2759"/>
<evidence type="ECO:0000256" key="1">
    <source>
        <dbReference type="ARBA" id="ARBA00004496"/>
    </source>
</evidence>
<dbReference type="PANTHER" id="PTHR11564:SF5">
    <property type="entry name" value="SIGNAL RECOGNITION PARTICLE SUBUNIT SRP54"/>
    <property type="match status" value="1"/>
</dbReference>
<sequence length="240" mass="26877">MNNRMSAAFLSIPSHGRCHKTLCWKRASVLAPFDTLGNKRRKYVILPRKCSSTVVHMLFDQFANKIQQTVSNVSKLQVFSDKEFQKALKNVRDALIDADANVKIVDELVSKVSTKMKDVKIPKGVTKTQMFVKLVQDGLTEILGGEGTAERILSASQQQKRIMFVGLQGSGKTTTIAKFAKLTLKKFPKAKILLVACDTRRPAAIEQLNILGQRVNCETFFVEEVSNAEWVLDRALQYSV</sequence>
<keyword evidence="2" id="KW-0547">Nucleotide-binding</keyword>
<evidence type="ECO:0000313" key="7">
    <source>
        <dbReference type="Proteomes" id="UP000030680"/>
    </source>
</evidence>
<dbReference type="InterPro" id="IPR022941">
    <property type="entry name" value="SRP54"/>
</dbReference>
<reference evidence="7" key="1">
    <citation type="journal article" date="2013" name="Science">
        <title>Gene transfer from bacteria and archaea facilitated evolution of an extremophilic eukaryote.</title>
        <authorList>
            <person name="Schonknecht G."/>
            <person name="Chen W.H."/>
            <person name="Ternes C.M."/>
            <person name="Barbier G.G."/>
            <person name="Shrestha R.P."/>
            <person name="Stanke M."/>
            <person name="Brautigam A."/>
            <person name="Baker B.J."/>
            <person name="Banfield J.F."/>
            <person name="Garavito R.M."/>
            <person name="Carr K."/>
            <person name="Wilkerson C."/>
            <person name="Rensing S.A."/>
            <person name="Gagneul D."/>
            <person name="Dickenson N.E."/>
            <person name="Oesterhelt C."/>
            <person name="Lercher M.J."/>
            <person name="Weber A.P."/>
        </authorList>
    </citation>
    <scope>NUCLEOTIDE SEQUENCE [LARGE SCALE GENOMIC DNA]</scope>
    <source>
        <strain evidence="7">074W</strain>
    </source>
</reference>
<protein>
    <submittedName>
        <fullName evidence="6">Signal recognition particle protein, IISP family</fullName>
    </submittedName>
</protein>
<dbReference type="AlphaFoldDB" id="M2XVZ0"/>
<evidence type="ECO:0000313" key="6">
    <source>
        <dbReference type="EMBL" id="EME27808.1"/>
    </source>
</evidence>
<evidence type="ECO:0000256" key="2">
    <source>
        <dbReference type="ARBA" id="ARBA00022741"/>
    </source>
</evidence>
<evidence type="ECO:0000259" key="4">
    <source>
        <dbReference type="SMART" id="SM00962"/>
    </source>
</evidence>
<dbReference type="SMART" id="SM00963">
    <property type="entry name" value="SRP54_N"/>
    <property type="match status" value="1"/>
</dbReference>
<dbReference type="SUPFAM" id="SSF52540">
    <property type="entry name" value="P-loop containing nucleoside triphosphate hydrolases"/>
    <property type="match status" value="1"/>
</dbReference>
<dbReference type="Proteomes" id="UP000030680">
    <property type="component" value="Unassembled WGS sequence"/>
</dbReference>
<comment type="subcellular location">
    <subcellularLocation>
        <location evidence="1">Cytoplasm</location>
    </subcellularLocation>
</comment>
<dbReference type="InterPro" id="IPR000897">
    <property type="entry name" value="SRP54_GTPase_dom"/>
</dbReference>
<evidence type="ECO:0000256" key="3">
    <source>
        <dbReference type="ARBA" id="ARBA00023134"/>
    </source>
</evidence>
<dbReference type="InterPro" id="IPR036225">
    <property type="entry name" value="SRP/SRP_N"/>
</dbReference>
<keyword evidence="7" id="KW-1185">Reference proteome</keyword>
<dbReference type="Gene3D" id="1.20.120.140">
    <property type="entry name" value="Signal recognition particle SRP54, nucleotide-binding domain"/>
    <property type="match status" value="1"/>
</dbReference>
<organism evidence="6 7">
    <name type="scientific">Galdieria sulphuraria</name>
    <name type="common">Red alga</name>
    <dbReference type="NCBI Taxonomy" id="130081"/>
    <lineage>
        <taxon>Eukaryota</taxon>
        <taxon>Rhodophyta</taxon>
        <taxon>Bangiophyceae</taxon>
        <taxon>Galdieriales</taxon>
        <taxon>Galdieriaceae</taxon>
        <taxon>Galdieria</taxon>
    </lineage>
</organism>
<dbReference type="Gene3D" id="3.40.50.300">
    <property type="entry name" value="P-loop containing nucleotide triphosphate hydrolases"/>
    <property type="match status" value="1"/>
</dbReference>
<dbReference type="GO" id="GO:0006614">
    <property type="term" value="P:SRP-dependent cotranslational protein targeting to membrane"/>
    <property type="evidence" value="ECO:0007669"/>
    <property type="project" value="InterPro"/>
</dbReference>
<feature type="domain" description="Signal recognition particle SRP54 helical bundle" evidence="5">
    <location>
        <begin position="58"/>
        <end position="143"/>
    </location>
</feature>
<dbReference type="SMART" id="SM00962">
    <property type="entry name" value="SRP54"/>
    <property type="match status" value="1"/>
</dbReference>
<dbReference type="InterPro" id="IPR042101">
    <property type="entry name" value="SRP54_N_sf"/>
</dbReference>
<dbReference type="GO" id="GO:0048500">
    <property type="term" value="C:signal recognition particle"/>
    <property type="evidence" value="ECO:0007669"/>
    <property type="project" value="InterPro"/>
</dbReference>
<keyword evidence="3" id="KW-0342">GTP-binding</keyword>
<dbReference type="SUPFAM" id="SSF47364">
    <property type="entry name" value="Domain of the SRP/SRP receptor G-proteins"/>
    <property type="match status" value="1"/>
</dbReference>
<gene>
    <name evidence="6" type="ORF">Gasu_46330</name>
</gene>
<dbReference type="PANTHER" id="PTHR11564">
    <property type="entry name" value="SIGNAL RECOGNITION PARTICLE 54K PROTEIN SRP54"/>
    <property type="match status" value="1"/>
</dbReference>
<dbReference type="EMBL" id="KB454527">
    <property type="protein sequence ID" value="EME27808.1"/>
    <property type="molecule type" value="Genomic_DNA"/>
</dbReference>
<dbReference type="GO" id="GO:0005525">
    <property type="term" value="F:GTP binding"/>
    <property type="evidence" value="ECO:0007669"/>
    <property type="project" value="UniProtKB-KW"/>
</dbReference>